<dbReference type="GO" id="GO:0050610">
    <property type="term" value="F:methylarsonate reductase activity"/>
    <property type="evidence" value="ECO:0007669"/>
    <property type="project" value="UniProtKB-EC"/>
</dbReference>
<evidence type="ECO:0000313" key="15">
    <source>
        <dbReference type="EMBL" id="EYB91361.1"/>
    </source>
</evidence>
<evidence type="ECO:0000256" key="11">
    <source>
        <dbReference type="ARBA" id="ARBA00049544"/>
    </source>
</evidence>
<dbReference type="SUPFAM" id="SSF47616">
    <property type="entry name" value="GST C-terminal domain-like"/>
    <property type="match status" value="1"/>
</dbReference>
<dbReference type="EC" id="1.20.4.2" evidence="4"/>
<dbReference type="PROSITE" id="PS50404">
    <property type="entry name" value="GST_NTER"/>
    <property type="match status" value="1"/>
</dbReference>
<comment type="similarity">
    <text evidence="1">Belongs to the GST superfamily. Omega family.</text>
</comment>
<dbReference type="SFLD" id="SFLDG00358">
    <property type="entry name" value="Main_(cytGST)"/>
    <property type="match status" value="1"/>
</dbReference>
<evidence type="ECO:0000313" key="16">
    <source>
        <dbReference type="Proteomes" id="UP000024635"/>
    </source>
</evidence>
<feature type="region of interest" description="Disordered" evidence="12">
    <location>
        <begin position="1"/>
        <end position="36"/>
    </location>
</feature>
<comment type="catalytic activity">
    <reaction evidence="11">
        <text>L-dehydroascorbate + 2 glutathione = glutathione disulfide + L-ascorbate</text>
        <dbReference type="Rhea" id="RHEA:24424"/>
        <dbReference type="ChEBI" id="CHEBI:38290"/>
        <dbReference type="ChEBI" id="CHEBI:57925"/>
        <dbReference type="ChEBI" id="CHEBI:58297"/>
        <dbReference type="ChEBI" id="CHEBI:58539"/>
        <dbReference type="EC" id="1.8.5.1"/>
    </reaction>
</comment>
<dbReference type="SFLD" id="SFLDS00019">
    <property type="entry name" value="Glutathione_Transferase_(cytos"/>
    <property type="match status" value="1"/>
</dbReference>
<dbReference type="InterPro" id="IPR036249">
    <property type="entry name" value="Thioredoxin-like_sf"/>
</dbReference>
<gene>
    <name evidence="15" type="primary">Acey_s0207.g2046</name>
    <name evidence="15" type="ORF">Y032_0207g2046</name>
</gene>
<dbReference type="PROSITE" id="PS50405">
    <property type="entry name" value="GST_CTER"/>
    <property type="match status" value="1"/>
</dbReference>
<sequence>MMTDGGSASPNGSQETRRDYWDDHRHDGPTRSATLDASRQKLCGMEEFWSSLRRSWRPSNYQKCWDRWRPPGLPKGQRELRWSRFHKYSSCLPEYKYSHSKLRKMPTPGNCSTSAALCMQFLTNVANIMVDNAMKGVATEPMYSTAPTVVQMHPVMSSWPSSPAIPVKFSSYSEAGSNVKGLNSPTLHPGSFEPFLAPNTYRLYTMRFCPYAQRMVIYVAKKNFPIEIVNVNPDKGPSWYLAKSPLGSVPALEINGRVIWESKVLAEYLDEVFPSTSVLPRDPFEKAQQKVLAERLSPLMNVLFELFSSNTPAAQRKTDNALHSALRGAEALLTDSFYGGRQPGFADYMLWPFLERLELITLNPYTQFRYFPGLHYPKMGAYIARMQSQPEIRFAMRPLSHHKAYVDSFNAGNPNYDYGIFRAGR</sequence>
<dbReference type="Proteomes" id="UP000024635">
    <property type="component" value="Unassembled WGS sequence"/>
</dbReference>
<evidence type="ECO:0000256" key="10">
    <source>
        <dbReference type="ARBA" id="ARBA00048353"/>
    </source>
</evidence>
<dbReference type="Gene3D" id="3.40.30.10">
    <property type="entry name" value="Glutaredoxin"/>
    <property type="match status" value="1"/>
</dbReference>
<dbReference type="OrthoDB" id="4951845at2759"/>
<dbReference type="Pfam" id="PF13410">
    <property type="entry name" value="GST_C_2"/>
    <property type="match status" value="1"/>
</dbReference>
<evidence type="ECO:0000256" key="8">
    <source>
        <dbReference type="ARBA" id="ARBA00032681"/>
    </source>
</evidence>
<dbReference type="InterPro" id="IPR050983">
    <property type="entry name" value="GST_Omega/HSP26"/>
</dbReference>
<evidence type="ECO:0000256" key="9">
    <source>
        <dbReference type="ARBA" id="ARBA00047960"/>
    </source>
</evidence>
<organism evidence="15 16">
    <name type="scientific">Ancylostoma ceylanicum</name>
    <dbReference type="NCBI Taxonomy" id="53326"/>
    <lineage>
        <taxon>Eukaryota</taxon>
        <taxon>Metazoa</taxon>
        <taxon>Ecdysozoa</taxon>
        <taxon>Nematoda</taxon>
        <taxon>Chromadorea</taxon>
        <taxon>Rhabditida</taxon>
        <taxon>Rhabditina</taxon>
        <taxon>Rhabditomorpha</taxon>
        <taxon>Strongyloidea</taxon>
        <taxon>Ancylostomatidae</taxon>
        <taxon>Ancylostomatinae</taxon>
        <taxon>Ancylostoma</taxon>
    </lineage>
</organism>
<comment type="catalytic activity">
    <reaction evidence="10">
        <text>methylarsonate + 2 glutathione + H(+) = methylarsonous acid + glutathione disulfide + H2O</text>
        <dbReference type="Rhea" id="RHEA:15969"/>
        <dbReference type="ChEBI" id="CHEBI:15377"/>
        <dbReference type="ChEBI" id="CHEBI:15378"/>
        <dbReference type="ChEBI" id="CHEBI:17826"/>
        <dbReference type="ChEBI" id="CHEBI:33409"/>
        <dbReference type="ChEBI" id="CHEBI:57925"/>
        <dbReference type="ChEBI" id="CHEBI:58297"/>
        <dbReference type="EC" id="1.20.4.2"/>
    </reaction>
</comment>
<dbReference type="GO" id="GO:0004364">
    <property type="term" value="F:glutathione transferase activity"/>
    <property type="evidence" value="ECO:0007669"/>
    <property type="project" value="UniProtKB-EC"/>
</dbReference>
<dbReference type="PANTHER" id="PTHR43968">
    <property type="match status" value="1"/>
</dbReference>
<keyword evidence="6" id="KW-0560">Oxidoreductase</keyword>
<keyword evidence="5" id="KW-0808">Transferase</keyword>
<accession>A0A016SLW4</accession>
<feature type="domain" description="GST C-terminal" evidence="14">
    <location>
        <begin position="282"/>
        <end position="406"/>
    </location>
</feature>
<dbReference type="PANTHER" id="PTHR43968:SF9">
    <property type="entry name" value="GLUTATHIONE S-TRANSFERASE"/>
    <property type="match status" value="1"/>
</dbReference>
<dbReference type="GO" id="GO:0005737">
    <property type="term" value="C:cytoplasm"/>
    <property type="evidence" value="ECO:0007669"/>
    <property type="project" value="InterPro"/>
</dbReference>
<evidence type="ECO:0000256" key="12">
    <source>
        <dbReference type="SAM" id="MobiDB-lite"/>
    </source>
</evidence>
<dbReference type="InterPro" id="IPR005442">
    <property type="entry name" value="GST_omega"/>
</dbReference>
<feature type="domain" description="GST N-terminal" evidence="13">
    <location>
        <begin position="199"/>
        <end position="277"/>
    </location>
</feature>
<dbReference type="PRINTS" id="PR01625">
    <property type="entry name" value="GSTRNSFRASEO"/>
</dbReference>
<dbReference type="InterPro" id="IPR036282">
    <property type="entry name" value="Glutathione-S-Trfase_C_sf"/>
</dbReference>
<dbReference type="InterPro" id="IPR040079">
    <property type="entry name" value="Glutathione_S-Trfase"/>
</dbReference>
<dbReference type="FunFam" id="3.40.30.10:FF:000123">
    <property type="entry name" value="Glutathione transferase o1"/>
    <property type="match status" value="1"/>
</dbReference>
<dbReference type="Gene3D" id="1.20.1050.10">
    <property type="match status" value="1"/>
</dbReference>
<dbReference type="AlphaFoldDB" id="A0A016SLW4"/>
<dbReference type="Pfam" id="PF13417">
    <property type="entry name" value="GST_N_3"/>
    <property type="match status" value="1"/>
</dbReference>
<comment type="catalytic activity">
    <reaction evidence="9">
        <text>RX + glutathione = an S-substituted glutathione + a halide anion + H(+)</text>
        <dbReference type="Rhea" id="RHEA:16437"/>
        <dbReference type="ChEBI" id="CHEBI:15378"/>
        <dbReference type="ChEBI" id="CHEBI:16042"/>
        <dbReference type="ChEBI" id="CHEBI:17792"/>
        <dbReference type="ChEBI" id="CHEBI:57925"/>
        <dbReference type="ChEBI" id="CHEBI:90779"/>
        <dbReference type="EC" id="2.5.1.18"/>
    </reaction>
</comment>
<evidence type="ECO:0000256" key="2">
    <source>
        <dbReference type="ARBA" id="ARBA00012436"/>
    </source>
</evidence>
<keyword evidence="16" id="KW-1185">Reference proteome</keyword>
<feature type="compositionally biased region" description="Polar residues" evidence="12">
    <location>
        <begin position="1"/>
        <end position="14"/>
    </location>
</feature>
<dbReference type="EC" id="2.5.1.18" evidence="3"/>
<dbReference type="EC" id="1.8.5.1" evidence="2"/>
<dbReference type="GO" id="GO:0045174">
    <property type="term" value="F:glutathione dehydrogenase (ascorbate) activity"/>
    <property type="evidence" value="ECO:0007669"/>
    <property type="project" value="UniProtKB-EC"/>
</dbReference>
<evidence type="ECO:0000256" key="4">
    <source>
        <dbReference type="ARBA" id="ARBA00013060"/>
    </source>
</evidence>
<dbReference type="SUPFAM" id="SSF52833">
    <property type="entry name" value="Thioredoxin-like"/>
    <property type="match status" value="1"/>
</dbReference>
<protein>
    <recommendedName>
        <fullName evidence="7">Glutathione-dependent dehydroascorbate reductase</fullName>
        <ecNumber evidence="4">1.20.4.2</ecNumber>
        <ecNumber evidence="2">1.8.5.1</ecNumber>
        <ecNumber evidence="3">2.5.1.18</ecNumber>
    </recommendedName>
    <alternativeName>
        <fullName evidence="8">Monomethylarsonic acid reductase</fullName>
    </alternativeName>
</protein>
<dbReference type="GO" id="GO:0006749">
    <property type="term" value="P:glutathione metabolic process"/>
    <property type="evidence" value="ECO:0007669"/>
    <property type="project" value="TreeGrafter"/>
</dbReference>
<feature type="compositionally biased region" description="Basic and acidic residues" evidence="12">
    <location>
        <begin position="15"/>
        <end position="29"/>
    </location>
</feature>
<evidence type="ECO:0000256" key="7">
    <source>
        <dbReference type="ARBA" id="ARBA00032186"/>
    </source>
</evidence>
<reference evidence="16" key="1">
    <citation type="journal article" date="2015" name="Nat. Genet.">
        <title>The genome and transcriptome of the zoonotic hookworm Ancylostoma ceylanicum identify infection-specific gene families.</title>
        <authorList>
            <person name="Schwarz E.M."/>
            <person name="Hu Y."/>
            <person name="Antoshechkin I."/>
            <person name="Miller M.M."/>
            <person name="Sternberg P.W."/>
            <person name="Aroian R.V."/>
        </authorList>
    </citation>
    <scope>NUCLEOTIDE SEQUENCE</scope>
    <source>
        <strain evidence="16">HY135</strain>
    </source>
</reference>
<dbReference type="FunFam" id="1.20.1050.10:FF:000009">
    <property type="entry name" value="Glutathione S-transferase omega-1"/>
    <property type="match status" value="1"/>
</dbReference>
<dbReference type="STRING" id="53326.A0A016SLW4"/>
<evidence type="ECO:0000259" key="14">
    <source>
        <dbReference type="PROSITE" id="PS50405"/>
    </source>
</evidence>
<evidence type="ECO:0000256" key="1">
    <source>
        <dbReference type="ARBA" id="ARBA00011067"/>
    </source>
</evidence>
<evidence type="ECO:0000256" key="5">
    <source>
        <dbReference type="ARBA" id="ARBA00022679"/>
    </source>
</evidence>
<name>A0A016SLW4_9BILA</name>
<proteinExistence type="inferred from homology"/>
<comment type="caution">
    <text evidence="15">The sequence shown here is derived from an EMBL/GenBank/DDBJ whole genome shotgun (WGS) entry which is preliminary data.</text>
</comment>
<evidence type="ECO:0000259" key="13">
    <source>
        <dbReference type="PROSITE" id="PS50404"/>
    </source>
</evidence>
<dbReference type="EMBL" id="JARK01001543">
    <property type="protein sequence ID" value="EYB91361.1"/>
    <property type="molecule type" value="Genomic_DNA"/>
</dbReference>
<evidence type="ECO:0000256" key="6">
    <source>
        <dbReference type="ARBA" id="ARBA00023002"/>
    </source>
</evidence>
<dbReference type="InterPro" id="IPR010987">
    <property type="entry name" value="Glutathione-S-Trfase_C-like"/>
</dbReference>
<evidence type="ECO:0000256" key="3">
    <source>
        <dbReference type="ARBA" id="ARBA00012452"/>
    </source>
</evidence>
<dbReference type="InterPro" id="IPR004045">
    <property type="entry name" value="Glutathione_S-Trfase_N"/>
</dbReference>